<feature type="transmembrane region" description="Helical" evidence="1">
    <location>
        <begin position="335"/>
        <end position="353"/>
    </location>
</feature>
<dbReference type="GO" id="GO:0022857">
    <property type="term" value="F:transmembrane transporter activity"/>
    <property type="evidence" value="ECO:0007669"/>
    <property type="project" value="InterPro"/>
</dbReference>
<name>A0AAD4N6W9_9BILA</name>
<feature type="transmembrane region" description="Helical" evidence="1">
    <location>
        <begin position="110"/>
        <end position="130"/>
    </location>
</feature>
<dbReference type="Gene3D" id="1.20.1250.20">
    <property type="entry name" value="MFS general substrate transporter like domains"/>
    <property type="match status" value="2"/>
</dbReference>
<feature type="transmembrane region" description="Helical" evidence="1">
    <location>
        <begin position="359"/>
        <end position="383"/>
    </location>
</feature>
<reference evidence="2" key="1">
    <citation type="submission" date="2022-01" db="EMBL/GenBank/DDBJ databases">
        <title>Genome Sequence Resource for Two Populations of Ditylenchus destructor, the Migratory Endoparasitic Phytonematode.</title>
        <authorList>
            <person name="Zhang H."/>
            <person name="Lin R."/>
            <person name="Xie B."/>
        </authorList>
    </citation>
    <scope>NUCLEOTIDE SEQUENCE</scope>
    <source>
        <strain evidence="2">BazhouSP</strain>
    </source>
</reference>
<feature type="transmembrane region" description="Helical" evidence="1">
    <location>
        <begin position="27"/>
        <end position="52"/>
    </location>
</feature>
<dbReference type="SUPFAM" id="SSF103473">
    <property type="entry name" value="MFS general substrate transporter"/>
    <property type="match status" value="1"/>
</dbReference>
<gene>
    <name evidence="2" type="ORF">DdX_07180</name>
</gene>
<dbReference type="PANTHER" id="PTHR45757">
    <property type="entry name" value="PROTEIN CBG23364-RELATED"/>
    <property type="match status" value="1"/>
</dbReference>
<organism evidence="2 3">
    <name type="scientific">Ditylenchus destructor</name>
    <dbReference type="NCBI Taxonomy" id="166010"/>
    <lineage>
        <taxon>Eukaryota</taxon>
        <taxon>Metazoa</taxon>
        <taxon>Ecdysozoa</taxon>
        <taxon>Nematoda</taxon>
        <taxon>Chromadorea</taxon>
        <taxon>Rhabditida</taxon>
        <taxon>Tylenchina</taxon>
        <taxon>Tylenchomorpha</taxon>
        <taxon>Sphaerularioidea</taxon>
        <taxon>Anguinidae</taxon>
        <taxon>Anguininae</taxon>
        <taxon>Ditylenchus</taxon>
    </lineage>
</organism>
<sequence>MDRSQSIVSDIPPKNAEENIFRNKFRFFILILGCFCLTSVFSNMITLNFTIICMDPAKAENLKNNSQPPNYPTYHYSQYDKTILQWAVSISSMIATFPFSWLCSQYGARYVFLVSGVLSAISTGAIPLAASMGFGWFVFVRVFQGIAYACDFAVIGVLCTRWASLRENAKFLGVLTCFSPLSSFLTNSFSGIICESLGWTWAHYLHAIISLALFLAWYIFYTDDPATNRFVTTEELAIIHHNKSEAHKKHERFVPYLEIAKDKVVWAVWLNAFADLFSGFFLFIYAPTYIRKVLKYSTTETGLLGAVVAIIHIPVKMACGFVSDSYNCLPERKKMWIFNSVAVLTPAAIYIYLCYAPSSMPLITVLLFGGVHAALGFNCGGFYKCGALVSRQYAEFVIAFTQFIKCGVFFIAPALVAIFVDDDSNAGQWHIIFFIIAGTLIFANTVFCVYATDKPCEFTNITASNYKRKSSSRA</sequence>
<feature type="transmembrane region" description="Helical" evidence="1">
    <location>
        <begin position="264"/>
        <end position="290"/>
    </location>
</feature>
<feature type="transmembrane region" description="Helical" evidence="1">
    <location>
        <begin position="201"/>
        <end position="220"/>
    </location>
</feature>
<dbReference type="AlphaFoldDB" id="A0AAD4N6W9"/>
<feature type="transmembrane region" description="Helical" evidence="1">
    <location>
        <begin position="302"/>
        <end position="323"/>
    </location>
</feature>
<dbReference type="InterPro" id="IPR036259">
    <property type="entry name" value="MFS_trans_sf"/>
</dbReference>
<evidence type="ECO:0000313" key="3">
    <source>
        <dbReference type="Proteomes" id="UP001201812"/>
    </source>
</evidence>
<feature type="transmembrane region" description="Helical" evidence="1">
    <location>
        <begin position="83"/>
        <end position="103"/>
    </location>
</feature>
<protein>
    <submittedName>
        <fullName evidence="2">Major facilitator superfamily domain-containing protein</fullName>
    </submittedName>
</protein>
<proteinExistence type="predicted"/>
<feature type="transmembrane region" description="Helical" evidence="1">
    <location>
        <begin position="431"/>
        <end position="451"/>
    </location>
</feature>
<accession>A0AAD4N6W9</accession>
<dbReference type="GO" id="GO:0016020">
    <property type="term" value="C:membrane"/>
    <property type="evidence" value="ECO:0007669"/>
    <property type="project" value="TreeGrafter"/>
</dbReference>
<dbReference type="Proteomes" id="UP001201812">
    <property type="component" value="Unassembled WGS sequence"/>
</dbReference>
<feature type="transmembrane region" description="Helical" evidence="1">
    <location>
        <begin position="395"/>
        <end position="419"/>
    </location>
</feature>
<dbReference type="InterPro" id="IPR011701">
    <property type="entry name" value="MFS"/>
</dbReference>
<feature type="transmembrane region" description="Helical" evidence="1">
    <location>
        <begin position="171"/>
        <end position="189"/>
    </location>
</feature>
<evidence type="ECO:0000313" key="2">
    <source>
        <dbReference type="EMBL" id="KAI1717432.1"/>
    </source>
</evidence>
<dbReference type="Pfam" id="PF07690">
    <property type="entry name" value="MFS_1"/>
    <property type="match status" value="1"/>
</dbReference>
<keyword evidence="1" id="KW-0472">Membrane</keyword>
<feature type="transmembrane region" description="Helical" evidence="1">
    <location>
        <begin position="136"/>
        <end position="159"/>
    </location>
</feature>
<keyword evidence="1" id="KW-0812">Transmembrane</keyword>
<keyword evidence="3" id="KW-1185">Reference proteome</keyword>
<evidence type="ECO:0000256" key="1">
    <source>
        <dbReference type="SAM" id="Phobius"/>
    </source>
</evidence>
<comment type="caution">
    <text evidence="2">The sequence shown here is derived from an EMBL/GenBank/DDBJ whole genome shotgun (WGS) entry which is preliminary data.</text>
</comment>
<keyword evidence="1" id="KW-1133">Transmembrane helix</keyword>
<dbReference type="PANTHER" id="PTHR45757:SF17">
    <property type="entry name" value="MAJOR FACILITATOR SUPERFAMILY (MFS) PROFILE DOMAIN-CONTAINING PROTEIN"/>
    <property type="match status" value="1"/>
</dbReference>
<dbReference type="EMBL" id="JAKKPZ010000009">
    <property type="protein sequence ID" value="KAI1717432.1"/>
    <property type="molecule type" value="Genomic_DNA"/>
</dbReference>